<sequence>MIAMKKKFAQYTLPLLILVFAIFSGLIIHRASWFVQDKHFSLLALSFIKNDLFLSPNNFPPGDYVDYFGKQYLFFGPMPSILLMPPVAIWGKNFPQITLSFVSLAITYIAIFLLTRKLKFTKIESIWLANFFVFGTVLYFVGLVNISAYVVQAVGTAIIVLSLLEYFTKRRWLVIGILVSVAGATRITLFGTAIFFVLELLRNRRKPGFPKSMIYLLIPIIFSLAILGIYNFRRFHSFFDTGYTRNVSVLDKNYLNNQLGWFNPVHIPANLYVLLVMAPEPIKKPSVEFALQFPYLKANGMGLAIWFTSPLFLYLLLAKKETYTFPAAIGIIVLLIPSLLYMGIGASQYGYRYSLDFLPLLFLVLLSAFKKGLPSFAKFLIFVGILFNLFLMLSIWNSYPLLSFWEYLD</sequence>
<feature type="transmembrane region" description="Helical" evidence="1">
    <location>
        <begin position="12"/>
        <end position="33"/>
    </location>
</feature>
<evidence type="ECO:0000256" key="1">
    <source>
        <dbReference type="SAM" id="Phobius"/>
    </source>
</evidence>
<feature type="transmembrane region" description="Helical" evidence="1">
    <location>
        <begin position="298"/>
        <end position="317"/>
    </location>
</feature>
<comment type="caution">
    <text evidence="2">The sequence shown here is derived from an EMBL/GenBank/DDBJ whole genome shotgun (WGS) entry which is preliminary data.</text>
</comment>
<feature type="transmembrane region" description="Helical" evidence="1">
    <location>
        <begin position="350"/>
        <end position="369"/>
    </location>
</feature>
<accession>A0A1F5G0Q3</accession>
<evidence type="ECO:0000313" key="2">
    <source>
        <dbReference type="EMBL" id="OGD85442.1"/>
    </source>
</evidence>
<dbReference type="AlphaFoldDB" id="A0A1F5G0Q3"/>
<protein>
    <recommendedName>
        <fullName evidence="4">Glycosyltransferase RgtA/B/C/D-like domain-containing protein</fullName>
    </recommendedName>
</protein>
<organism evidence="2 3">
    <name type="scientific">Candidatus Curtissbacteria bacterium RIFCSPHIGHO2_01_FULL_41_13</name>
    <dbReference type="NCBI Taxonomy" id="1797745"/>
    <lineage>
        <taxon>Bacteria</taxon>
        <taxon>Candidatus Curtissiibacteriota</taxon>
    </lineage>
</organism>
<evidence type="ECO:0000313" key="3">
    <source>
        <dbReference type="Proteomes" id="UP000177069"/>
    </source>
</evidence>
<keyword evidence="1" id="KW-0812">Transmembrane</keyword>
<feature type="transmembrane region" description="Helical" evidence="1">
    <location>
        <begin position="376"/>
        <end position="399"/>
    </location>
</feature>
<feature type="transmembrane region" description="Helical" evidence="1">
    <location>
        <begin position="324"/>
        <end position="344"/>
    </location>
</feature>
<dbReference type="EMBL" id="MFBA01000026">
    <property type="protein sequence ID" value="OGD85442.1"/>
    <property type="molecule type" value="Genomic_DNA"/>
</dbReference>
<feature type="transmembrane region" description="Helical" evidence="1">
    <location>
        <begin position="172"/>
        <end position="201"/>
    </location>
</feature>
<feature type="transmembrane region" description="Helical" evidence="1">
    <location>
        <begin position="213"/>
        <end position="232"/>
    </location>
</feature>
<evidence type="ECO:0008006" key="4">
    <source>
        <dbReference type="Google" id="ProtNLM"/>
    </source>
</evidence>
<keyword evidence="1" id="KW-0472">Membrane</keyword>
<feature type="transmembrane region" description="Helical" evidence="1">
    <location>
        <begin position="94"/>
        <end position="114"/>
    </location>
</feature>
<dbReference type="Proteomes" id="UP000177069">
    <property type="component" value="Unassembled WGS sequence"/>
</dbReference>
<reference evidence="2 3" key="1">
    <citation type="journal article" date="2016" name="Nat. Commun.">
        <title>Thousands of microbial genomes shed light on interconnected biogeochemical processes in an aquifer system.</title>
        <authorList>
            <person name="Anantharaman K."/>
            <person name="Brown C.T."/>
            <person name="Hug L.A."/>
            <person name="Sharon I."/>
            <person name="Castelle C.J."/>
            <person name="Probst A.J."/>
            <person name="Thomas B.C."/>
            <person name="Singh A."/>
            <person name="Wilkins M.J."/>
            <person name="Karaoz U."/>
            <person name="Brodie E.L."/>
            <person name="Williams K.H."/>
            <person name="Hubbard S.S."/>
            <person name="Banfield J.F."/>
        </authorList>
    </citation>
    <scope>NUCLEOTIDE SEQUENCE [LARGE SCALE GENOMIC DNA]</scope>
</reference>
<name>A0A1F5G0Q3_9BACT</name>
<proteinExistence type="predicted"/>
<keyword evidence="1" id="KW-1133">Transmembrane helix</keyword>
<gene>
    <name evidence="2" type="ORF">A2696_02450</name>
</gene>
<feature type="transmembrane region" description="Helical" evidence="1">
    <location>
        <begin position="126"/>
        <end position="152"/>
    </location>
</feature>